<feature type="transmembrane region" description="Helical" evidence="1">
    <location>
        <begin position="21"/>
        <end position="39"/>
    </location>
</feature>
<feature type="transmembrane region" description="Helical" evidence="1">
    <location>
        <begin position="51"/>
        <end position="74"/>
    </location>
</feature>
<dbReference type="AlphaFoldDB" id="A0A1I4Q0I1"/>
<organism evidence="2 3">
    <name type="scientific">Nitrosomonas nitrosa</name>
    <dbReference type="NCBI Taxonomy" id="52442"/>
    <lineage>
        <taxon>Bacteria</taxon>
        <taxon>Pseudomonadati</taxon>
        <taxon>Pseudomonadota</taxon>
        <taxon>Betaproteobacteria</taxon>
        <taxon>Nitrosomonadales</taxon>
        <taxon>Nitrosomonadaceae</taxon>
        <taxon>Nitrosomonas</taxon>
    </lineage>
</organism>
<keyword evidence="1" id="KW-1133">Transmembrane helix</keyword>
<evidence type="ECO:0000313" key="2">
    <source>
        <dbReference type="EMBL" id="SFM33376.1"/>
    </source>
</evidence>
<keyword evidence="3" id="KW-1185">Reference proteome</keyword>
<keyword evidence="1" id="KW-0812">Transmembrane</keyword>
<keyword evidence="1" id="KW-0472">Membrane</keyword>
<dbReference type="STRING" id="52442.SAMN05421880_11350"/>
<name>A0A1I4Q0I1_9PROT</name>
<dbReference type="Proteomes" id="UP000199561">
    <property type="component" value="Unassembled WGS sequence"/>
</dbReference>
<evidence type="ECO:0000313" key="3">
    <source>
        <dbReference type="Proteomes" id="UP000199561"/>
    </source>
</evidence>
<sequence>MKEILLNQAFEESRYYRKFHHTVFVLTATLYAGLMALQLNANNSLCISSDTITFCLLAFVIVFVIPGYFCYLICEYHEKISKINAVISIYSRNLLKSIRINDPEIPQECLDEFLFKKYGDAVIARNCCFNRAVGKGHWFFIVIVLLLVLINVVIYMSCCINSI</sequence>
<protein>
    <submittedName>
        <fullName evidence="2">Uncharacterized protein</fullName>
    </submittedName>
</protein>
<reference evidence="2 3" key="1">
    <citation type="submission" date="2016-10" db="EMBL/GenBank/DDBJ databases">
        <authorList>
            <person name="de Groot N.N."/>
        </authorList>
    </citation>
    <scope>NUCLEOTIDE SEQUENCE [LARGE SCALE GENOMIC DNA]</scope>
    <source>
        <strain evidence="2 3">Nm146</strain>
    </source>
</reference>
<evidence type="ECO:0000256" key="1">
    <source>
        <dbReference type="SAM" id="Phobius"/>
    </source>
</evidence>
<accession>A0A1I4Q0I1</accession>
<proteinExistence type="predicted"/>
<gene>
    <name evidence="2" type="ORF">SAMN05421880_11350</name>
</gene>
<feature type="transmembrane region" description="Helical" evidence="1">
    <location>
        <begin position="138"/>
        <end position="157"/>
    </location>
</feature>
<dbReference type="RefSeq" id="WP_090668627.1">
    <property type="nucleotide sequence ID" value="NZ_CAJNAP010000045.1"/>
</dbReference>
<dbReference type="EMBL" id="FOUF01000013">
    <property type="protein sequence ID" value="SFM33376.1"/>
    <property type="molecule type" value="Genomic_DNA"/>
</dbReference>